<dbReference type="AlphaFoldDB" id="A0A518JQ16"/>
<proteinExistence type="inferred from homology"/>
<dbReference type="SUPFAM" id="SSF51735">
    <property type="entry name" value="NAD(P)-binding Rossmann-fold domains"/>
    <property type="match status" value="1"/>
</dbReference>
<dbReference type="Pfam" id="PF01370">
    <property type="entry name" value="Epimerase"/>
    <property type="match status" value="1"/>
</dbReference>
<evidence type="ECO:0000256" key="1">
    <source>
        <dbReference type="ARBA" id="ARBA00007637"/>
    </source>
</evidence>
<dbReference type="OrthoDB" id="258549at2"/>
<gene>
    <name evidence="3" type="primary">rffG_1</name>
    <name evidence="3" type="ORF">Poly24_13330</name>
</gene>
<comment type="similarity">
    <text evidence="1">Belongs to the NAD(P)-dependent epimerase/dehydratase family.</text>
</comment>
<organism evidence="3 4">
    <name type="scientific">Rosistilla carotiformis</name>
    <dbReference type="NCBI Taxonomy" id="2528017"/>
    <lineage>
        <taxon>Bacteria</taxon>
        <taxon>Pseudomonadati</taxon>
        <taxon>Planctomycetota</taxon>
        <taxon>Planctomycetia</taxon>
        <taxon>Pirellulales</taxon>
        <taxon>Pirellulaceae</taxon>
        <taxon>Rosistilla</taxon>
    </lineage>
</organism>
<keyword evidence="4" id="KW-1185">Reference proteome</keyword>
<evidence type="ECO:0000259" key="2">
    <source>
        <dbReference type="Pfam" id="PF01370"/>
    </source>
</evidence>
<dbReference type="Gene3D" id="3.40.50.720">
    <property type="entry name" value="NAD(P)-binding Rossmann-like Domain"/>
    <property type="match status" value="1"/>
</dbReference>
<dbReference type="EMBL" id="CP036348">
    <property type="protein sequence ID" value="QDV67632.1"/>
    <property type="molecule type" value="Genomic_DNA"/>
</dbReference>
<reference evidence="3 4" key="1">
    <citation type="submission" date="2019-02" db="EMBL/GenBank/DDBJ databases">
        <title>Deep-cultivation of Planctomycetes and their phenomic and genomic characterization uncovers novel biology.</title>
        <authorList>
            <person name="Wiegand S."/>
            <person name="Jogler M."/>
            <person name="Boedeker C."/>
            <person name="Pinto D."/>
            <person name="Vollmers J."/>
            <person name="Rivas-Marin E."/>
            <person name="Kohn T."/>
            <person name="Peeters S.H."/>
            <person name="Heuer A."/>
            <person name="Rast P."/>
            <person name="Oberbeckmann S."/>
            <person name="Bunk B."/>
            <person name="Jeske O."/>
            <person name="Meyerdierks A."/>
            <person name="Storesund J.E."/>
            <person name="Kallscheuer N."/>
            <person name="Luecker S."/>
            <person name="Lage O.M."/>
            <person name="Pohl T."/>
            <person name="Merkel B.J."/>
            <person name="Hornburger P."/>
            <person name="Mueller R.-W."/>
            <person name="Bruemmer F."/>
            <person name="Labrenz M."/>
            <person name="Spormann A.M."/>
            <person name="Op den Camp H."/>
            <person name="Overmann J."/>
            <person name="Amann R."/>
            <person name="Jetten M.S.M."/>
            <person name="Mascher T."/>
            <person name="Medema M.H."/>
            <person name="Devos D.P."/>
            <person name="Kaster A.-K."/>
            <person name="Ovreas L."/>
            <person name="Rohde M."/>
            <person name="Galperin M.Y."/>
            <person name="Jogler C."/>
        </authorList>
    </citation>
    <scope>NUCLEOTIDE SEQUENCE [LARGE SCALE GENOMIC DNA]</scope>
    <source>
        <strain evidence="3 4">Poly24</strain>
    </source>
</reference>
<dbReference type="GO" id="GO:0008460">
    <property type="term" value="F:dTDP-glucose 4,6-dehydratase activity"/>
    <property type="evidence" value="ECO:0007669"/>
    <property type="project" value="UniProtKB-EC"/>
</dbReference>
<protein>
    <submittedName>
        <fullName evidence="3">dTDP-glucose 4,6-dehydratase 2</fullName>
        <ecNumber evidence="3">4.2.1.46</ecNumber>
    </submittedName>
</protein>
<dbReference type="KEGG" id="rcf:Poly24_13330"/>
<name>A0A518JQ16_9BACT</name>
<accession>A0A518JQ16</accession>
<evidence type="ECO:0000313" key="4">
    <source>
        <dbReference type="Proteomes" id="UP000315082"/>
    </source>
</evidence>
<dbReference type="PANTHER" id="PTHR43000">
    <property type="entry name" value="DTDP-D-GLUCOSE 4,6-DEHYDRATASE-RELATED"/>
    <property type="match status" value="1"/>
</dbReference>
<feature type="domain" description="NAD-dependent epimerase/dehydratase" evidence="2">
    <location>
        <begin position="4"/>
        <end position="226"/>
    </location>
</feature>
<evidence type="ECO:0000313" key="3">
    <source>
        <dbReference type="EMBL" id="QDV67632.1"/>
    </source>
</evidence>
<dbReference type="Proteomes" id="UP000315082">
    <property type="component" value="Chromosome"/>
</dbReference>
<sequence length="303" mass="33028">MKRVLVTGARGFLGSHCLPLLVAGGYEVHAVSQKPMPASDGIQWHYGDLLQAGSADRLCSEIRPTHLLHLAWETAPSQYWTSPQNLNWLSASIDLMQRFQDSGGQRLVSAGTCAEYDWQYGLCRESITPLTPRSLYGKSKLALSQLLETWSEQIGLSAATARIFFMYGPGSPAARFPGPVISALLAGQIPECSHGRQVRDYLYVSDAASALVAVLDSKVCGPINIGSGKPITLRELVSEISSQFGGENRVRWGAVPTATDDPPWVVADTTRLNREVAWQPQTSLRSGIQSTIKHARRVQSHST</sequence>
<dbReference type="InterPro" id="IPR036291">
    <property type="entry name" value="NAD(P)-bd_dom_sf"/>
</dbReference>
<dbReference type="InterPro" id="IPR001509">
    <property type="entry name" value="Epimerase_deHydtase"/>
</dbReference>
<keyword evidence="3" id="KW-0456">Lyase</keyword>
<dbReference type="EC" id="4.2.1.46" evidence="3"/>